<feature type="transmembrane region" description="Helical" evidence="1">
    <location>
        <begin position="6"/>
        <end position="25"/>
    </location>
</feature>
<evidence type="ECO:0000256" key="1">
    <source>
        <dbReference type="SAM" id="Phobius"/>
    </source>
</evidence>
<gene>
    <name evidence="2" type="ORF">Afil01_55700</name>
</gene>
<dbReference type="Proteomes" id="UP001165079">
    <property type="component" value="Unassembled WGS sequence"/>
</dbReference>
<accession>A0A9W6SR05</accession>
<comment type="caution">
    <text evidence="2">The sequence shown here is derived from an EMBL/GenBank/DDBJ whole genome shotgun (WGS) entry which is preliminary data.</text>
</comment>
<keyword evidence="1" id="KW-0472">Membrane</keyword>
<keyword evidence="1" id="KW-1133">Transmembrane helix</keyword>
<evidence type="ECO:0000313" key="2">
    <source>
        <dbReference type="EMBL" id="GLZ80763.1"/>
    </source>
</evidence>
<organism evidence="2 3">
    <name type="scientific">Actinorhabdospora filicis</name>
    <dbReference type="NCBI Taxonomy" id="1785913"/>
    <lineage>
        <taxon>Bacteria</taxon>
        <taxon>Bacillati</taxon>
        <taxon>Actinomycetota</taxon>
        <taxon>Actinomycetes</taxon>
        <taxon>Micromonosporales</taxon>
        <taxon>Micromonosporaceae</taxon>
        <taxon>Actinorhabdospora</taxon>
    </lineage>
</organism>
<feature type="transmembrane region" description="Helical" evidence="1">
    <location>
        <begin position="63"/>
        <end position="84"/>
    </location>
</feature>
<protein>
    <submittedName>
        <fullName evidence="2">Uncharacterized protein</fullName>
    </submittedName>
</protein>
<reference evidence="2" key="1">
    <citation type="submission" date="2023-03" db="EMBL/GenBank/DDBJ databases">
        <title>Actinorhabdospora filicis NBRC 111898.</title>
        <authorList>
            <person name="Ichikawa N."/>
            <person name="Sato H."/>
            <person name="Tonouchi N."/>
        </authorList>
    </citation>
    <scope>NUCLEOTIDE SEQUENCE</scope>
    <source>
        <strain evidence="2">NBRC 111898</strain>
    </source>
</reference>
<proteinExistence type="predicted"/>
<name>A0A9W6SR05_9ACTN</name>
<keyword evidence="3" id="KW-1185">Reference proteome</keyword>
<evidence type="ECO:0000313" key="3">
    <source>
        <dbReference type="Proteomes" id="UP001165079"/>
    </source>
</evidence>
<dbReference type="AlphaFoldDB" id="A0A9W6SR05"/>
<keyword evidence="1" id="KW-0812">Transmembrane</keyword>
<feature type="transmembrane region" description="Helical" evidence="1">
    <location>
        <begin position="37"/>
        <end position="57"/>
    </location>
</feature>
<sequence>MGLVWVAGVAVLASRWLDVAVLFTTPHPDEAARERAAALWLGGGFTAGAVAMTAVAWLGRVRWLAIATGVLALMGAVGEVAGLLGQA</sequence>
<dbReference type="EMBL" id="BSTX01000004">
    <property type="protein sequence ID" value="GLZ80763.1"/>
    <property type="molecule type" value="Genomic_DNA"/>
</dbReference>